<gene>
    <name evidence="4" type="ORF">L195_g005388</name>
</gene>
<keyword evidence="1" id="KW-0547">Nucleotide-binding</keyword>
<dbReference type="STRING" id="57577.A0A2K3P0Q0"/>
<dbReference type="InterPro" id="IPR050173">
    <property type="entry name" value="ABC_transporter_C-like"/>
</dbReference>
<keyword evidence="2" id="KW-0067">ATP-binding</keyword>
<evidence type="ECO:0000256" key="3">
    <source>
        <dbReference type="SAM" id="Phobius"/>
    </source>
</evidence>
<dbReference type="GO" id="GO:0042626">
    <property type="term" value="F:ATPase-coupled transmembrane transporter activity"/>
    <property type="evidence" value="ECO:0007669"/>
    <property type="project" value="TreeGrafter"/>
</dbReference>
<dbReference type="PANTHER" id="PTHR24223:SF181">
    <property type="entry name" value="ABC TRANSPORTER C FAMILY MEMBER 3"/>
    <property type="match status" value="1"/>
</dbReference>
<dbReference type="SUPFAM" id="SSF52540">
    <property type="entry name" value="P-loop containing nucleoside triphosphate hydrolases"/>
    <property type="match status" value="1"/>
</dbReference>
<name>A0A2K3P0Q0_TRIPR</name>
<dbReference type="GO" id="GO:0016020">
    <property type="term" value="C:membrane"/>
    <property type="evidence" value="ECO:0007669"/>
    <property type="project" value="TreeGrafter"/>
</dbReference>
<evidence type="ECO:0000313" key="4">
    <source>
        <dbReference type="EMBL" id="PNY08851.1"/>
    </source>
</evidence>
<protein>
    <submittedName>
        <fullName evidence="4">ABC transporter C family member 3-like protein</fullName>
    </submittedName>
</protein>
<feature type="transmembrane region" description="Helical" evidence="3">
    <location>
        <begin position="216"/>
        <end position="235"/>
    </location>
</feature>
<accession>A0A2K3P0Q0</accession>
<dbReference type="GO" id="GO:0005524">
    <property type="term" value="F:ATP binding"/>
    <property type="evidence" value="ECO:0007669"/>
    <property type="project" value="UniProtKB-KW"/>
</dbReference>
<proteinExistence type="predicted"/>
<keyword evidence="3" id="KW-1133">Transmembrane helix</keyword>
<keyword evidence="3" id="KW-0812">Transmembrane</keyword>
<sequence length="261" mass="29142">MGQRQLVCLGRVLLKKSKILVLDEATAASVDTATDNLIQQTLRQHFTDSTVITIAHRITSVLDSDMVLLLSKDLLRSMTPQPHCLRDKSSSFAKLVAEYTMRYDTASREYIKLEKSLPFGMASHLYQTLDTRIMLLVEEIKTNCGLGSDLPNVPRHEYTTHWNPPPANWVKLNCDGVNVAVSCMMSFLMVLRYLNIMNSGVIVDSDALTPINMIESGVSLVRIIVLLSLVMFWVVSTRCMSSGKANQIVDALAKHKLNLDS</sequence>
<dbReference type="EMBL" id="ASHM01002773">
    <property type="protein sequence ID" value="PNY08851.1"/>
    <property type="molecule type" value="Genomic_DNA"/>
</dbReference>
<dbReference type="AlphaFoldDB" id="A0A2K3P0Q0"/>
<evidence type="ECO:0000256" key="2">
    <source>
        <dbReference type="ARBA" id="ARBA00022840"/>
    </source>
</evidence>
<reference evidence="4 5" key="2">
    <citation type="journal article" date="2017" name="Front. Plant Sci.">
        <title>Gene Classification and Mining of Molecular Markers Useful in Red Clover (Trifolium pratense) Breeding.</title>
        <authorList>
            <person name="Istvanek J."/>
            <person name="Dluhosova J."/>
            <person name="Dluhos P."/>
            <person name="Patkova L."/>
            <person name="Nedelnik J."/>
            <person name="Repkova J."/>
        </authorList>
    </citation>
    <scope>NUCLEOTIDE SEQUENCE [LARGE SCALE GENOMIC DNA]</scope>
    <source>
        <strain evidence="5">cv. Tatra</strain>
        <tissue evidence="4">Young leaves</tissue>
    </source>
</reference>
<dbReference type="Proteomes" id="UP000236291">
    <property type="component" value="Unassembled WGS sequence"/>
</dbReference>
<evidence type="ECO:0000313" key="5">
    <source>
        <dbReference type="Proteomes" id="UP000236291"/>
    </source>
</evidence>
<reference evidence="4 5" key="1">
    <citation type="journal article" date="2014" name="Am. J. Bot.">
        <title>Genome assembly and annotation for red clover (Trifolium pratense; Fabaceae).</title>
        <authorList>
            <person name="Istvanek J."/>
            <person name="Jaros M."/>
            <person name="Krenek A."/>
            <person name="Repkova J."/>
        </authorList>
    </citation>
    <scope>NUCLEOTIDE SEQUENCE [LARGE SCALE GENOMIC DNA]</scope>
    <source>
        <strain evidence="5">cv. Tatra</strain>
        <tissue evidence="4">Young leaves</tissue>
    </source>
</reference>
<comment type="caution">
    <text evidence="4">The sequence shown here is derived from an EMBL/GenBank/DDBJ whole genome shotgun (WGS) entry which is preliminary data.</text>
</comment>
<dbReference type="InterPro" id="IPR027417">
    <property type="entry name" value="P-loop_NTPase"/>
</dbReference>
<keyword evidence="3" id="KW-0472">Membrane</keyword>
<organism evidence="4 5">
    <name type="scientific">Trifolium pratense</name>
    <name type="common">Red clover</name>
    <dbReference type="NCBI Taxonomy" id="57577"/>
    <lineage>
        <taxon>Eukaryota</taxon>
        <taxon>Viridiplantae</taxon>
        <taxon>Streptophyta</taxon>
        <taxon>Embryophyta</taxon>
        <taxon>Tracheophyta</taxon>
        <taxon>Spermatophyta</taxon>
        <taxon>Magnoliopsida</taxon>
        <taxon>eudicotyledons</taxon>
        <taxon>Gunneridae</taxon>
        <taxon>Pentapetalae</taxon>
        <taxon>rosids</taxon>
        <taxon>fabids</taxon>
        <taxon>Fabales</taxon>
        <taxon>Fabaceae</taxon>
        <taxon>Papilionoideae</taxon>
        <taxon>50 kb inversion clade</taxon>
        <taxon>NPAAA clade</taxon>
        <taxon>Hologalegina</taxon>
        <taxon>IRL clade</taxon>
        <taxon>Trifolieae</taxon>
        <taxon>Trifolium</taxon>
    </lineage>
</organism>
<dbReference type="PANTHER" id="PTHR24223">
    <property type="entry name" value="ATP-BINDING CASSETTE SUB-FAMILY C"/>
    <property type="match status" value="1"/>
</dbReference>
<dbReference type="Gene3D" id="3.40.50.300">
    <property type="entry name" value="P-loop containing nucleotide triphosphate hydrolases"/>
    <property type="match status" value="1"/>
</dbReference>
<evidence type="ECO:0000256" key="1">
    <source>
        <dbReference type="ARBA" id="ARBA00022741"/>
    </source>
</evidence>